<organism evidence="8 9">
    <name type="scientific">Paraburkholderia edwinii</name>
    <dbReference type="NCBI Taxonomy" id="2861782"/>
    <lineage>
        <taxon>Bacteria</taxon>
        <taxon>Pseudomonadati</taxon>
        <taxon>Pseudomonadota</taxon>
        <taxon>Betaproteobacteria</taxon>
        <taxon>Burkholderiales</taxon>
        <taxon>Burkholderiaceae</taxon>
        <taxon>Paraburkholderia</taxon>
    </lineage>
</organism>
<protein>
    <submittedName>
        <fullName evidence="8">Response regulator transcription factor</fullName>
    </submittedName>
</protein>
<dbReference type="PROSITE" id="PS50110">
    <property type="entry name" value="RESPONSE_REGULATORY"/>
    <property type="match status" value="1"/>
</dbReference>
<dbReference type="InterPro" id="IPR036388">
    <property type="entry name" value="WH-like_DNA-bd_sf"/>
</dbReference>
<dbReference type="SMART" id="SM00448">
    <property type="entry name" value="REC"/>
    <property type="match status" value="1"/>
</dbReference>
<name>A0ABX8UE58_9BURK</name>
<dbReference type="InterPro" id="IPR001867">
    <property type="entry name" value="OmpR/PhoB-type_DNA-bd"/>
</dbReference>
<reference evidence="8 9" key="1">
    <citation type="submission" date="2021-07" db="EMBL/GenBank/DDBJ databases">
        <title>Paraburkholderia edwinii protects Aspergillus sp. from phenazines by acting as a toxin sponge.</title>
        <authorList>
            <person name="Dahlstrom K.M."/>
            <person name="Newman D.K."/>
        </authorList>
    </citation>
    <scope>NUCLEOTIDE SEQUENCE [LARGE SCALE GENOMIC DNA]</scope>
    <source>
        <strain evidence="8 9">Pe01</strain>
    </source>
</reference>
<dbReference type="Proteomes" id="UP000826462">
    <property type="component" value="Chromosome 1"/>
</dbReference>
<evidence type="ECO:0000313" key="9">
    <source>
        <dbReference type="Proteomes" id="UP000826462"/>
    </source>
</evidence>
<evidence type="ECO:0000256" key="5">
    <source>
        <dbReference type="PROSITE-ProRule" id="PRU01091"/>
    </source>
</evidence>
<dbReference type="Pfam" id="PF00072">
    <property type="entry name" value="Response_reg"/>
    <property type="match status" value="1"/>
</dbReference>
<feature type="domain" description="Response regulatory" evidence="6">
    <location>
        <begin position="4"/>
        <end position="120"/>
    </location>
</feature>
<proteinExistence type="predicted"/>
<sequence>MKDVILVVSDTESLYQTMLASAQDAGYQVMLVHTFPDANRVISTALPLILVMEPFVSGIPTVSFIRYLRSWRRTKALRVIVVSTTTSDHDCVEALDAGADDHIMVPFSASELLSRVRSVTRVLPPPSALRTWPVTFGSVTLDRISRRVISRADGKEIEIRLGPIGFELLHFFLSRPETLFARDEILRAVWRGDTSLSSQNVAVQISLIRAEMRRCAANVAIESVKRQGYRMVTLSGNH</sequence>
<dbReference type="CDD" id="cd00383">
    <property type="entry name" value="trans_reg_C"/>
    <property type="match status" value="1"/>
</dbReference>
<evidence type="ECO:0000259" key="6">
    <source>
        <dbReference type="PROSITE" id="PS50110"/>
    </source>
</evidence>
<keyword evidence="3 5" id="KW-0238">DNA-binding</keyword>
<keyword evidence="9" id="KW-1185">Reference proteome</keyword>
<gene>
    <name evidence="8" type="ORF">KZJ38_11145</name>
</gene>
<dbReference type="InterPro" id="IPR016032">
    <property type="entry name" value="Sig_transdc_resp-reg_C-effctor"/>
</dbReference>
<keyword evidence="2" id="KW-0902">Two-component regulatory system</keyword>
<comment type="caution">
    <text evidence="4">Lacks conserved residue(s) required for the propagation of feature annotation.</text>
</comment>
<dbReference type="SUPFAM" id="SSF52172">
    <property type="entry name" value="CheY-like"/>
    <property type="match status" value="1"/>
</dbReference>
<dbReference type="EMBL" id="CP080095">
    <property type="protein sequence ID" value="QYD66977.1"/>
    <property type="molecule type" value="Genomic_DNA"/>
</dbReference>
<feature type="DNA-binding region" description="OmpR/PhoB-type" evidence="5">
    <location>
        <begin position="131"/>
        <end position="233"/>
    </location>
</feature>
<evidence type="ECO:0000259" key="7">
    <source>
        <dbReference type="PROSITE" id="PS51755"/>
    </source>
</evidence>
<evidence type="ECO:0000256" key="2">
    <source>
        <dbReference type="ARBA" id="ARBA00023012"/>
    </source>
</evidence>
<dbReference type="PROSITE" id="PS51755">
    <property type="entry name" value="OMPR_PHOB"/>
    <property type="match status" value="1"/>
</dbReference>
<dbReference type="SUPFAM" id="SSF46894">
    <property type="entry name" value="C-terminal effector domain of the bipartite response regulators"/>
    <property type="match status" value="1"/>
</dbReference>
<dbReference type="PANTHER" id="PTHR48111">
    <property type="entry name" value="REGULATOR OF RPOS"/>
    <property type="match status" value="1"/>
</dbReference>
<dbReference type="Gene3D" id="1.10.10.10">
    <property type="entry name" value="Winged helix-like DNA-binding domain superfamily/Winged helix DNA-binding domain"/>
    <property type="match status" value="1"/>
</dbReference>
<keyword evidence="1" id="KW-0597">Phosphoprotein</keyword>
<dbReference type="SMART" id="SM00862">
    <property type="entry name" value="Trans_reg_C"/>
    <property type="match status" value="1"/>
</dbReference>
<feature type="domain" description="OmpR/PhoB-type" evidence="7">
    <location>
        <begin position="131"/>
        <end position="233"/>
    </location>
</feature>
<dbReference type="Gene3D" id="3.40.50.2300">
    <property type="match status" value="1"/>
</dbReference>
<dbReference type="Pfam" id="PF00486">
    <property type="entry name" value="Trans_reg_C"/>
    <property type="match status" value="1"/>
</dbReference>
<dbReference type="InterPro" id="IPR001789">
    <property type="entry name" value="Sig_transdc_resp-reg_receiver"/>
</dbReference>
<evidence type="ECO:0000256" key="4">
    <source>
        <dbReference type="PROSITE-ProRule" id="PRU00169"/>
    </source>
</evidence>
<accession>A0ABX8UE58</accession>
<dbReference type="PANTHER" id="PTHR48111:SF40">
    <property type="entry name" value="PHOSPHATE REGULON TRANSCRIPTIONAL REGULATORY PROTEIN PHOB"/>
    <property type="match status" value="1"/>
</dbReference>
<evidence type="ECO:0000313" key="8">
    <source>
        <dbReference type="EMBL" id="QYD66977.1"/>
    </source>
</evidence>
<evidence type="ECO:0000256" key="3">
    <source>
        <dbReference type="ARBA" id="ARBA00023125"/>
    </source>
</evidence>
<evidence type="ECO:0000256" key="1">
    <source>
        <dbReference type="ARBA" id="ARBA00022553"/>
    </source>
</evidence>
<dbReference type="InterPro" id="IPR039420">
    <property type="entry name" value="WalR-like"/>
</dbReference>
<dbReference type="InterPro" id="IPR011006">
    <property type="entry name" value="CheY-like_superfamily"/>
</dbReference>